<dbReference type="Gene3D" id="2.60.40.10">
    <property type="entry name" value="Immunoglobulins"/>
    <property type="match status" value="2"/>
</dbReference>
<accession>A0A1I1HYW5</accession>
<dbReference type="InterPro" id="IPR013783">
    <property type="entry name" value="Ig-like_fold"/>
</dbReference>
<keyword evidence="1" id="KW-0732">Signal</keyword>
<name>A0A1I1HYW5_9BACT</name>
<feature type="signal peptide" evidence="1">
    <location>
        <begin position="1"/>
        <end position="23"/>
    </location>
</feature>
<gene>
    <name evidence="2" type="ORF">SAMN05421780_104141</name>
</gene>
<evidence type="ECO:0000313" key="3">
    <source>
        <dbReference type="Proteomes" id="UP000199514"/>
    </source>
</evidence>
<dbReference type="Pfam" id="PF07610">
    <property type="entry name" value="DUF1573"/>
    <property type="match status" value="2"/>
</dbReference>
<organism evidence="2 3">
    <name type="scientific">Flexibacter flexilis DSM 6793</name>
    <dbReference type="NCBI Taxonomy" id="927664"/>
    <lineage>
        <taxon>Bacteria</taxon>
        <taxon>Pseudomonadati</taxon>
        <taxon>Bacteroidota</taxon>
        <taxon>Cytophagia</taxon>
        <taxon>Cytophagales</taxon>
        <taxon>Flexibacteraceae</taxon>
        <taxon>Flexibacter</taxon>
    </lineage>
</organism>
<keyword evidence="3" id="KW-1185">Reference proteome</keyword>
<reference evidence="2 3" key="1">
    <citation type="submission" date="2016-10" db="EMBL/GenBank/DDBJ databases">
        <authorList>
            <person name="de Groot N.N."/>
        </authorList>
    </citation>
    <scope>NUCLEOTIDE SEQUENCE [LARGE SCALE GENOMIC DNA]</scope>
    <source>
        <strain evidence="2 3">DSM 6793</strain>
    </source>
</reference>
<dbReference type="RefSeq" id="WP_177199882.1">
    <property type="nucleotide sequence ID" value="NZ_FOLE01000004.1"/>
</dbReference>
<dbReference type="InterPro" id="IPR011467">
    <property type="entry name" value="DUF1573"/>
</dbReference>
<dbReference type="Proteomes" id="UP000199514">
    <property type="component" value="Unassembled WGS sequence"/>
</dbReference>
<dbReference type="AlphaFoldDB" id="A0A1I1HYW5"/>
<dbReference type="NCBIfam" id="NF012200">
    <property type="entry name" value="choice_anch_D"/>
    <property type="match status" value="2"/>
</dbReference>
<evidence type="ECO:0000256" key="1">
    <source>
        <dbReference type="SAM" id="SignalP"/>
    </source>
</evidence>
<feature type="chain" id="PRO_5011749978" description="DUF1573 domain-containing protein" evidence="1">
    <location>
        <begin position="24"/>
        <end position="261"/>
    </location>
</feature>
<evidence type="ECO:0000313" key="2">
    <source>
        <dbReference type="EMBL" id="SFC29031.1"/>
    </source>
</evidence>
<dbReference type="EMBL" id="FOLE01000004">
    <property type="protein sequence ID" value="SFC29031.1"/>
    <property type="molecule type" value="Genomic_DNA"/>
</dbReference>
<protein>
    <recommendedName>
        <fullName evidence="4">DUF1573 domain-containing protein</fullName>
    </recommendedName>
</protein>
<proteinExistence type="predicted"/>
<evidence type="ECO:0008006" key="4">
    <source>
        <dbReference type="Google" id="ProtNLM"/>
    </source>
</evidence>
<sequence>MMRKLFSKITLAVAVLSVQMAVAQPAIKFKTESHDFGEIVEGTQAVYEFEFTNTGNQPLILSSVNASCGCTTPSWTKEPIMPGKKGSIKASYNSSGRPGTFNKTITVNSNIGTPSMLSIKGMVAGKDARPTYTAEQLKTSPKLELTKNTFALGKLEGGQVAVSHVTVKNTGASTLEINNVQSACNCVTYTVSDKSVKVGESATIELKYTAPRNKGDVSETVYIYSNDLNSPSTKVTLKASLTDSFASQGLMRENRMAVPFK</sequence>
<dbReference type="PANTHER" id="PTHR37833:SF1">
    <property type="entry name" value="SIGNAL PEPTIDE PROTEIN"/>
    <property type="match status" value="1"/>
</dbReference>
<dbReference type="PANTHER" id="PTHR37833">
    <property type="entry name" value="LIPOPROTEIN-RELATED"/>
    <property type="match status" value="1"/>
</dbReference>
<dbReference type="STRING" id="927664.SAMN05421780_104141"/>